<keyword evidence="3" id="KW-1185">Reference proteome</keyword>
<dbReference type="SMART" id="SM00325">
    <property type="entry name" value="RhoGEF"/>
    <property type="match status" value="1"/>
</dbReference>
<dbReference type="PANTHER" id="PTHR12673:SF270">
    <property type="entry name" value="FYVE-TYPE DOMAIN-CONTAINING PROTEIN"/>
    <property type="match status" value="1"/>
</dbReference>
<dbReference type="RefSeq" id="XP_018230287.1">
    <property type="nucleotide sequence ID" value="XM_018373632.1"/>
</dbReference>
<proteinExistence type="predicted"/>
<name>A0A0W4ZSD7_PNEJ7</name>
<reference evidence="3" key="1">
    <citation type="journal article" date="2016" name="Nat. Commun.">
        <title>Genome analysis of three Pneumocystis species reveals adaptation mechanisms to life exclusively in mammalian hosts.</title>
        <authorList>
            <person name="Ma L."/>
            <person name="Chen Z."/>
            <person name="Huang D.W."/>
            <person name="Kutty G."/>
            <person name="Ishihara M."/>
            <person name="Wang H."/>
            <person name="Abouelleil A."/>
            <person name="Bishop L."/>
            <person name="Davey E."/>
            <person name="Deng R."/>
            <person name="Deng X."/>
            <person name="Fan L."/>
            <person name="Fantoni G."/>
            <person name="Fitzgerald M."/>
            <person name="Gogineni E."/>
            <person name="Goldberg J.M."/>
            <person name="Handley G."/>
            <person name="Hu X."/>
            <person name="Huber C."/>
            <person name="Jiao X."/>
            <person name="Jones K."/>
            <person name="Levin J.Z."/>
            <person name="Liu Y."/>
            <person name="Macdonald P."/>
            <person name="Melnikov A."/>
            <person name="Raley C."/>
            <person name="Sassi M."/>
            <person name="Sherman B.T."/>
            <person name="Song X."/>
            <person name="Sykes S."/>
            <person name="Tran B."/>
            <person name="Walsh L."/>
            <person name="Xia Y."/>
            <person name="Yang J."/>
            <person name="Young S."/>
            <person name="Zeng Q."/>
            <person name="Zheng X."/>
            <person name="Stephens R."/>
            <person name="Nusbaum C."/>
            <person name="Birren B.W."/>
            <person name="Azadi P."/>
            <person name="Lempicki R.A."/>
            <person name="Cuomo C.A."/>
            <person name="Kovacs J.A."/>
        </authorList>
    </citation>
    <scope>NUCLEOTIDE SEQUENCE [LARGE SCALE GENOMIC DNA]</scope>
    <source>
        <strain evidence="3">RU7</strain>
    </source>
</reference>
<dbReference type="GeneID" id="28939887"/>
<dbReference type="PANTHER" id="PTHR12673">
    <property type="entry name" value="FACIOGENITAL DYSPLASIA PROTEIN"/>
    <property type="match status" value="1"/>
</dbReference>
<dbReference type="PROSITE" id="PS50010">
    <property type="entry name" value="DH_2"/>
    <property type="match status" value="1"/>
</dbReference>
<dbReference type="Gene3D" id="2.30.29.30">
    <property type="entry name" value="Pleckstrin-homology domain (PH domain)/Phosphotyrosine-binding domain (PTB)"/>
    <property type="match status" value="1"/>
</dbReference>
<dbReference type="GO" id="GO:0005085">
    <property type="term" value="F:guanyl-nucleotide exchange factor activity"/>
    <property type="evidence" value="ECO:0007669"/>
    <property type="project" value="InterPro"/>
</dbReference>
<dbReference type="Pfam" id="PF00621">
    <property type="entry name" value="RhoGEF"/>
    <property type="match status" value="1"/>
</dbReference>
<dbReference type="Gene3D" id="1.20.900.10">
    <property type="entry name" value="Dbl homology (DH) domain"/>
    <property type="match status" value="1"/>
</dbReference>
<comment type="caution">
    <text evidence="2">The sequence shown here is derived from an EMBL/GenBank/DDBJ whole genome shotgun (WGS) entry which is preliminary data.</text>
</comment>
<gene>
    <name evidence="2" type="ORF">T551_01369</name>
</gene>
<evidence type="ECO:0000313" key="2">
    <source>
        <dbReference type="EMBL" id="KTW31297.1"/>
    </source>
</evidence>
<dbReference type="SUPFAM" id="SSF48065">
    <property type="entry name" value="DBL homology domain (DH-domain)"/>
    <property type="match status" value="1"/>
</dbReference>
<protein>
    <recommendedName>
        <fullName evidence="1">DH domain-containing protein</fullName>
    </recommendedName>
</protein>
<dbReference type="OrthoDB" id="660555at2759"/>
<dbReference type="STRING" id="1408657.A0A0W4ZSD7"/>
<feature type="domain" description="DH" evidence="1">
    <location>
        <begin position="121"/>
        <end position="297"/>
    </location>
</feature>
<dbReference type="InterPro" id="IPR000219">
    <property type="entry name" value="DH_dom"/>
</dbReference>
<dbReference type="EMBL" id="LFWA01000005">
    <property type="protein sequence ID" value="KTW31297.1"/>
    <property type="molecule type" value="Genomic_DNA"/>
</dbReference>
<dbReference type="VEuPathDB" id="FungiDB:T551_01369"/>
<evidence type="ECO:0000313" key="3">
    <source>
        <dbReference type="Proteomes" id="UP000053447"/>
    </source>
</evidence>
<sequence>MVVEQEQKQTFLRRVKSASFFRNRKREHAFNISLEIIPPLISRKGELSENSSEVSPNISYQSNEILENQASYSKFDIYRDIYELNQKCVLYNDFSKKTLLKSDEIPQTDMSYTTNTCDHHKIEKILHEIVETEKSYVRGLEELIEIYIEKPSPVMLHKESQVVFANVLPVFIFHKQYMLPRVIEAVNSSDPAEVLAEEFLKNKDILKIYSCYVSGFQDKIHIIKQWENSEKGKKYLKSRRTFKSHSQLSLISYLLLPIQRIPRYKLLLSKLLQCKDSLIIRSAFNQICFLACNMNERRHQEEGFRRLFQLQKNLCSDINIVEPWRKLIKESKMHYLLTTRASFFYDHLPLILDRDVSVVLCNDILIIFNYACTSIIKIINVKELQITHAWERPNTGLRFIFWELEEIWHFDAIEEDADEWVNVINKIHTNS</sequence>
<dbReference type="InterPro" id="IPR035899">
    <property type="entry name" value="DBL_dom_sf"/>
</dbReference>
<accession>A0A0W4ZSD7</accession>
<dbReference type="InterPro" id="IPR051092">
    <property type="entry name" value="FYVE_RhoGEF_PH"/>
</dbReference>
<dbReference type="AlphaFoldDB" id="A0A0W4ZSD7"/>
<evidence type="ECO:0000259" key="1">
    <source>
        <dbReference type="PROSITE" id="PS50010"/>
    </source>
</evidence>
<dbReference type="GO" id="GO:0005737">
    <property type="term" value="C:cytoplasm"/>
    <property type="evidence" value="ECO:0007669"/>
    <property type="project" value="TreeGrafter"/>
</dbReference>
<dbReference type="InterPro" id="IPR011993">
    <property type="entry name" value="PH-like_dom_sf"/>
</dbReference>
<dbReference type="Proteomes" id="UP000053447">
    <property type="component" value="Unassembled WGS sequence"/>
</dbReference>
<organism evidence="2 3">
    <name type="scientific">Pneumocystis jirovecii (strain RU7)</name>
    <name type="common">Human pneumocystis pneumonia agent</name>
    <dbReference type="NCBI Taxonomy" id="1408657"/>
    <lineage>
        <taxon>Eukaryota</taxon>
        <taxon>Fungi</taxon>
        <taxon>Dikarya</taxon>
        <taxon>Ascomycota</taxon>
        <taxon>Taphrinomycotina</taxon>
        <taxon>Pneumocystomycetes</taxon>
        <taxon>Pneumocystaceae</taxon>
        <taxon>Pneumocystis</taxon>
    </lineage>
</organism>